<evidence type="ECO:0000313" key="2">
    <source>
        <dbReference type="EMBL" id="SER69051.1"/>
    </source>
</evidence>
<evidence type="ECO:0000313" key="3">
    <source>
        <dbReference type="Proteomes" id="UP000198948"/>
    </source>
</evidence>
<dbReference type="Pfam" id="PF03819">
    <property type="entry name" value="MazG"/>
    <property type="match status" value="1"/>
</dbReference>
<accession>A0A1H9R830</accession>
<dbReference type="Proteomes" id="UP000198948">
    <property type="component" value="Unassembled WGS sequence"/>
</dbReference>
<gene>
    <name evidence="2" type="ORF">SAMN04488559_103128</name>
</gene>
<name>A0A1H9R830_9LACT</name>
<dbReference type="AlphaFoldDB" id="A0A1H9R830"/>
<dbReference type="CDD" id="cd11531">
    <property type="entry name" value="NTP-PPase_BsYpjD"/>
    <property type="match status" value="1"/>
</dbReference>
<dbReference type="Gene3D" id="1.10.287.1080">
    <property type="entry name" value="MazG-like"/>
    <property type="match status" value="1"/>
</dbReference>
<dbReference type="InterPro" id="IPR004518">
    <property type="entry name" value="MazG-like_dom"/>
</dbReference>
<reference evidence="2 3" key="1">
    <citation type="submission" date="2016-10" db="EMBL/GenBank/DDBJ databases">
        <authorList>
            <person name="de Groot N.N."/>
        </authorList>
    </citation>
    <scope>NUCLEOTIDE SEQUENCE [LARGE SCALE GENOMIC DNA]</scope>
    <source>
        <strain evidence="2 3">DSM 13760</strain>
    </source>
</reference>
<feature type="domain" description="NTP pyrophosphohydrolase MazG-like" evidence="1">
    <location>
        <begin position="25"/>
        <end position="103"/>
    </location>
</feature>
<dbReference type="InterPro" id="IPR012359">
    <property type="entry name" value="MazG-related_YpjD"/>
</dbReference>
<organism evidence="2 3">
    <name type="scientific">Isobaculum melis</name>
    <dbReference type="NCBI Taxonomy" id="142588"/>
    <lineage>
        <taxon>Bacteria</taxon>
        <taxon>Bacillati</taxon>
        <taxon>Bacillota</taxon>
        <taxon>Bacilli</taxon>
        <taxon>Lactobacillales</taxon>
        <taxon>Carnobacteriaceae</taxon>
        <taxon>Isobaculum</taxon>
    </lineage>
</organism>
<dbReference type="SUPFAM" id="SSF101386">
    <property type="entry name" value="all-alpha NTP pyrophosphatases"/>
    <property type="match status" value="1"/>
</dbReference>
<dbReference type="EMBL" id="FOHA01000003">
    <property type="protein sequence ID" value="SER69051.1"/>
    <property type="molecule type" value="Genomic_DNA"/>
</dbReference>
<protein>
    <submittedName>
        <fullName evidence="2">NTP pyrophosphatase, house-cleaning of non-canonical NTPs</fullName>
    </submittedName>
</protein>
<dbReference type="RefSeq" id="WP_092650605.1">
    <property type="nucleotide sequence ID" value="NZ_FOHA01000003.1"/>
</dbReference>
<dbReference type="OrthoDB" id="9807397at2"/>
<dbReference type="PANTHER" id="PTHR42692:SF1">
    <property type="entry name" value="NUCLEOTIDE PYROPHOSPHOHYDROLASE"/>
    <property type="match status" value="1"/>
</dbReference>
<evidence type="ECO:0000259" key="1">
    <source>
        <dbReference type="Pfam" id="PF03819"/>
    </source>
</evidence>
<dbReference type="PANTHER" id="PTHR42692">
    <property type="entry name" value="NUCLEOTIDE PYROPHOSPHOHYDROLASE"/>
    <property type="match status" value="1"/>
</dbReference>
<dbReference type="PIRSF" id="PIRSF029904">
    <property type="entry name" value="UCP029904_pph"/>
    <property type="match status" value="1"/>
</dbReference>
<dbReference type="InterPro" id="IPR047046">
    <property type="entry name" value="YpjD/YvdC"/>
</dbReference>
<dbReference type="STRING" id="142588.SAMN04488559_103128"/>
<keyword evidence="3" id="KW-1185">Reference proteome</keyword>
<sequence>MEKTIKEMQQDVDQFVSQFKVGYFSPLAQLARLTEEVGELAREINHQYGEKQKKSIEKEKAMIAELGDVLFVLTALANSLEIDLTQSFQETMNKLNNRDKNRFERKDEAHD</sequence>
<proteinExistence type="predicted"/>